<evidence type="ECO:0000313" key="2">
    <source>
        <dbReference type="EMBL" id="KAK4194416.1"/>
    </source>
</evidence>
<evidence type="ECO:0000313" key="3">
    <source>
        <dbReference type="Proteomes" id="UP001303160"/>
    </source>
</evidence>
<feature type="region of interest" description="Disordered" evidence="1">
    <location>
        <begin position="1"/>
        <end position="183"/>
    </location>
</feature>
<proteinExistence type="predicted"/>
<protein>
    <submittedName>
        <fullName evidence="2">Uncharacterized protein</fullName>
    </submittedName>
</protein>
<feature type="compositionally biased region" description="Acidic residues" evidence="1">
    <location>
        <begin position="165"/>
        <end position="177"/>
    </location>
</feature>
<feature type="compositionally biased region" description="Pro residues" evidence="1">
    <location>
        <begin position="11"/>
        <end position="22"/>
    </location>
</feature>
<feature type="compositionally biased region" description="Acidic residues" evidence="1">
    <location>
        <begin position="128"/>
        <end position="137"/>
    </location>
</feature>
<gene>
    <name evidence="2" type="ORF">QBC40DRAFT_302134</name>
</gene>
<feature type="compositionally biased region" description="Polar residues" evidence="1">
    <location>
        <begin position="42"/>
        <end position="53"/>
    </location>
</feature>
<accession>A0AAN6X7G3</accession>
<name>A0AAN6X7G3_9PEZI</name>
<comment type="caution">
    <text evidence="2">The sequence shown here is derived from an EMBL/GenBank/DDBJ whole genome shotgun (WGS) entry which is preliminary data.</text>
</comment>
<organism evidence="2 3">
    <name type="scientific">Triangularia verruculosa</name>
    <dbReference type="NCBI Taxonomy" id="2587418"/>
    <lineage>
        <taxon>Eukaryota</taxon>
        <taxon>Fungi</taxon>
        <taxon>Dikarya</taxon>
        <taxon>Ascomycota</taxon>
        <taxon>Pezizomycotina</taxon>
        <taxon>Sordariomycetes</taxon>
        <taxon>Sordariomycetidae</taxon>
        <taxon>Sordariales</taxon>
        <taxon>Podosporaceae</taxon>
        <taxon>Triangularia</taxon>
    </lineage>
</organism>
<dbReference type="AlphaFoldDB" id="A0AAN6X7G3"/>
<keyword evidence="3" id="KW-1185">Reference proteome</keyword>
<dbReference type="Proteomes" id="UP001303160">
    <property type="component" value="Unassembled WGS sequence"/>
</dbReference>
<evidence type="ECO:0000256" key="1">
    <source>
        <dbReference type="SAM" id="MobiDB-lite"/>
    </source>
</evidence>
<dbReference type="EMBL" id="MU864063">
    <property type="protein sequence ID" value="KAK4194416.1"/>
    <property type="molecule type" value="Genomic_DNA"/>
</dbReference>
<sequence>MALMRLTRLEPLPPSSPQLPSPKRPRQAVLSAPRYRGKSEISDSQQEWTSSSPPRKRFRSEIPDSEEISSDYSEWRGSQETVQKEQRPEPSSDVLPSIEESPEIPEAVIRHDDQDGIQTSREIIKIEEPEDDEDSPGFDDMAGPCDEDDDESLSIDNDGYINEHDDGETTSGEDEPFSESRCAARQANQKLLLRIKHKEIMESVLEAKVKKAEEPPGIMDVMVFKFWNHRQGWTDVL</sequence>
<reference evidence="2" key="2">
    <citation type="submission" date="2023-05" db="EMBL/GenBank/DDBJ databases">
        <authorList>
            <consortium name="Lawrence Berkeley National Laboratory"/>
            <person name="Steindorff A."/>
            <person name="Hensen N."/>
            <person name="Bonometti L."/>
            <person name="Westerberg I."/>
            <person name="Brannstrom I.O."/>
            <person name="Guillou S."/>
            <person name="Cros-Aarteil S."/>
            <person name="Calhoun S."/>
            <person name="Haridas S."/>
            <person name="Kuo A."/>
            <person name="Mondo S."/>
            <person name="Pangilinan J."/>
            <person name="Riley R."/>
            <person name="Labutti K."/>
            <person name="Andreopoulos B."/>
            <person name="Lipzen A."/>
            <person name="Chen C."/>
            <person name="Yanf M."/>
            <person name="Daum C."/>
            <person name="Ng V."/>
            <person name="Clum A."/>
            <person name="Ohm R."/>
            <person name="Martin F."/>
            <person name="Silar P."/>
            <person name="Natvig D."/>
            <person name="Lalanne C."/>
            <person name="Gautier V."/>
            <person name="Ament-Velasquez S.L."/>
            <person name="Kruys A."/>
            <person name="Hutchinson M.I."/>
            <person name="Powell A.J."/>
            <person name="Barry K."/>
            <person name="Miller A.N."/>
            <person name="Grigoriev I.V."/>
            <person name="Debuchy R."/>
            <person name="Gladieux P."/>
            <person name="Thoren M.H."/>
            <person name="Johannesson H."/>
        </authorList>
    </citation>
    <scope>NUCLEOTIDE SEQUENCE</scope>
    <source>
        <strain evidence="2">CBS 315.58</strain>
    </source>
</reference>
<reference evidence="2" key="1">
    <citation type="journal article" date="2023" name="Mol. Phylogenet. Evol.">
        <title>Genome-scale phylogeny and comparative genomics of the fungal order Sordariales.</title>
        <authorList>
            <person name="Hensen N."/>
            <person name="Bonometti L."/>
            <person name="Westerberg I."/>
            <person name="Brannstrom I.O."/>
            <person name="Guillou S."/>
            <person name="Cros-Aarteil S."/>
            <person name="Calhoun S."/>
            <person name="Haridas S."/>
            <person name="Kuo A."/>
            <person name="Mondo S."/>
            <person name="Pangilinan J."/>
            <person name="Riley R."/>
            <person name="LaButti K."/>
            <person name="Andreopoulos B."/>
            <person name="Lipzen A."/>
            <person name="Chen C."/>
            <person name="Yan M."/>
            <person name="Daum C."/>
            <person name="Ng V."/>
            <person name="Clum A."/>
            <person name="Steindorff A."/>
            <person name="Ohm R.A."/>
            <person name="Martin F."/>
            <person name="Silar P."/>
            <person name="Natvig D.O."/>
            <person name="Lalanne C."/>
            <person name="Gautier V."/>
            <person name="Ament-Velasquez S.L."/>
            <person name="Kruys A."/>
            <person name="Hutchinson M.I."/>
            <person name="Powell A.J."/>
            <person name="Barry K."/>
            <person name="Miller A.N."/>
            <person name="Grigoriev I.V."/>
            <person name="Debuchy R."/>
            <person name="Gladieux P."/>
            <person name="Hiltunen Thoren M."/>
            <person name="Johannesson H."/>
        </authorList>
    </citation>
    <scope>NUCLEOTIDE SEQUENCE</scope>
    <source>
        <strain evidence="2">CBS 315.58</strain>
    </source>
</reference>